<dbReference type="PANTHER" id="PTHR28051">
    <property type="entry name" value="PROTEIN MTL1-RELATED"/>
    <property type="match status" value="1"/>
</dbReference>
<name>A0A9P4UQQ4_9PEZI</name>
<protein>
    <recommendedName>
        <fullName evidence="2">Nitrogen regulatory protein areA GATA-like domain-containing protein</fullName>
    </recommendedName>
</protein>
<reference evidence="3" key="1">
    <citation type="journal article" date="2020" name="Stud. Mycol.">
        <title>101 Dothideomycetes genomes: a test case for predicting lifestyles and emergence of pathogens.</title>
        <authorList>
            <person name="Haridas S."/>
            <person name="Albert R."/>
            <person name="Binder M."/>
            <person name="Bloem J."/>
            <person name="Labutti K."/>
            <person name="Salamov A."/>
            <person name="Andreopoulos B."/>
            <person name="Baker S."/>
            <person name="Barry K."/>
            <person name="Bills G."/>
            <person name="Bluhm B."/>
            <person name="Cannon C."/>
            <person name="Castanera R."/>
            <person name="Culley D."/>
            <person name="Daum C."/>
            <person name="Ezra D."/>
            <person name="Gonzalez J."/>
            <person name="Henrissat B."/>
            <person name="Kuo A."/>
            <person name="Liang C."/>
            <person name="Lipzen A."/>
            <person name="Lutzoni F."/>
            <person name="Magnuson J."/>
            <person name="Mondo S."/>
            <person name="Nolan M."/>
            <person name="Ohm R."/>
            <person name="Pangilinan J."/>
            <person name="Park H.-J."/>
            <person name="Ramirez L."/>
            <person name="Alfaro M."/>
            <person name="Sun H."/>
            <person name="Tritt A."/>
            <person name="Yoshinaga Y."/>
            <person name="Zwiers L.-H."/>
            <person name="Turgeon B."/>
            <person name="Goodwin S."/>
            <person name="Spatafora J."/>
            <person name="Crous P."/>
            <person name="Grigoriev I."/>
        </authorList>
    </citation>
    <scope>NUCLEOTIDE SEQUENCE</scope>
    <source>
        <strain evidence="3">CBS 116435</strain>
    </source>
</reference>
<accession>A0A9P4UQQ4</accession>
<dbReference type="InterPro" id="IPR052292">
    <property type="entry name" value="Glucose_repression_reg"/>
</dbReference>
<comment type="caution">
    <text evidence="3">The sequence shown here is derived from an EMBL/GenBank/DDBJ whole genome shotgun (WGS) entry which is preliminary data.</text>
</comment>
<proteinExistence type="predicted"/>
<gene>
    <name evidence="3" type="ORF">K431DRAFT_32567</name>
</gene>
<feature type="region of interest" description="Disordered" evidence="1">
    <location>
        <begin position="291"/>
        <end position="344"/>
    </location>
</feature>
<feature type="domain" description="Nitrogen regulatory protein areA GATA-like" evidence="2">
    <location>
        <begin position="179"/>
        <end position="206"/>
    </location>
</feature>
<dbReference type="GO" id="GO:0007039">
    <property type="term" value="P:protein catabolic process in the vacuole"/>
    <property type="evidence" value="ECO:0007669"/>
    <property type="project" value="TreeGrafter"/>
</dbReference>
<sequence length="556" mass="61657">MAEVLQVPRQPDGHSYYQSSPLRRSQPSSSTLFLGPSPSHSPQLGGYAPSPPTSSLSSSPMPPAYDLSPPVTFQPSPLGSSLSLEEKYSTDDDFTFPNYNSLQFFGGGAMDVDVPPPSPARDQEVPDEDTVEDTTTDTTRSDSPLPTPTVADDTAIKQEPSRHVDYLSHDWREEDIWSSWRHIVSQRKTYGERSRLENASWRTWAKSKYRLRTISPETLNWLKESDVTWLYGPLQPAPSHPITSGISEPTSNMSKNNSFIHKKPILKKRSMSEVMLQRSLSNSSLLQQAAASVEAQQTSRPYRINSNDRSVSDFMPSSLPSEYPSRDEAFSSRTSSSFSSTPCERRHIRFDEKVEQCIAVECKEGDMDDERRNCSSRSSSISGRKMISTLPASTLKSKSQEPDPSQQQQYTFGSGWTNRLSPSPSQETLKPTNPNTNFLIGDDDREPPSSNSWSFGSSNSKSSLGSASSSYDNLPSSVSSPPQTSSSGIKLNFHDDEEDDMNPDNLRRTNSGMFMPISAEDAEDEIMAAGLFGRVSETINTAKDIAHVIWNVGWNK</sequence>
<dbReference type="EMBL" id="MU003778">
    <property type="protein sequence ID" value="KAF2723104.1"/>
    <property type="molecule type" value="Genomic_DNA"/>
</dbReference>
<dbReference type="InterPro" id="IPR013860">
    <property type="entry name" value="AreA_GATA"/>
</dbReference>
<organism evidence="3 4">
    <name type="scientific">Polychaeton citri CBS 116435</name>
    <dbReference type="NCBI Taxonomy" id="1314669"/>
    <lineage>
        <taxon>Eukaryota</taxon>
        <taxon>Fungi</taxon>
        <taxon>Dikarya</taxon>
        <taxon>Ascomycota</taxon>
        <taxon>Pezizomycotina</taxon>
        <taxon>Dothideomycetes</taxon>
        <taxon>Dothideomycetidae</taxon>
        <taxon>Capnodiales</taxon>
        <taxon>Capnodiaceae</taxon>
        <taxon>Polychaeton</taxon>
    </lineage>
</organism>
<feature type="compositionally biased region" description="Polar residues" evidence="1">
    <location>
        <begin position="390"/>
        <end position="438"/>
    </location>
</feature>
<feature type="compositionally biased region" description="Low complexity" evidence="1">
    <location>
        <begin position="375"/>
        <end position="384"/>
    </location>
</feature>
<feature type="compositionally biased region" description="Low complexity" evidence="1">
    <location>
        <begin position="18"/>
        <end position="32"/>
    </location>
</feature>
<feature type="region of interest" description="Disordered" evidence="1">
    <location>
        <begin position="1"/>
        <end position="85"/>
    </location>
</feature>
<feature type="compositionally biased region" description="Acidic residues" evidence="1">
    <location>
        <begin position="125"/>
        <end position="135"/>
    </location>
</feature>
<evidence type="ECO:0000313" key="4">
    <source>
        <dbReference type="Proteomes" id="UP000799441"/>
    </source>
</evidence>
<evidence type="ECO:0000259" key="2">
    <source>
        <dbReference type="Pfam" id="PF08550"/>
    </source>
</evidence>
<feature type="region of interest" description="Disordered" evidence="1">
    <location>
        <begin position="105"/>
        <end position="152"/>
    </location>
</feature>
<feature type="region of interest" description="Disordered" evidence="1">
    <location>
        <begin position="365"/>
        <end position="511"/>
    </location>
</feature>
<evidence type="ECO:0000313" key="3">
    <source>
        <dbReference type="EMBL" id="KAF2723104.1"/>
    </source>
</evidence>
<dbReference type="Pfam" id="PF08550">
    <property type="entry name" value="GATA_AreA"/>
    <property type="match status" value="1"/>
</dbReference>
<feature type="compositionally biased region" description="Polar residues" evidence="1">
    <location>
        <begin position="298"/>
        <end position="309"/>
    </location>
</feature>
<dbReference type="Proteomes" id="UP000799441">
    <property type="component" value="Unassembled WGS sequence"/>
</dbReference>
<evidence type="ECO:0000256" key="1">
    <source>
        <dbReference type="SAM" id="MobiDB-lite"/>
    </source>
</evidence>
<dbReference type="GO" id="GO:0005773">
    <property type="term" value="C:vacuole"/>
    <property type="evidence" value="ECO:0007669"/>
    <property type="project" value="GOC"/>
</dbReference>
<dbReference type="AlphaFoldDB" id="A0A9P4UQQ4"/>
<keyword evidence="4" id="KW-1185">Reference proteome</keyword>
<dbReference type="PANTHER" id="PTHR28051:SF1">
    <property type="entry name" value="PROTEIN MTL1-RELATED"/>
    <property type="match status" value="1"/>
</dbReference>
<dbReference type="GO" id="GO:0042149">
    <property type="term" value="P:cellular response to glucose starvation"/>
    <property type="evidence" value="ECO:0007669"/>
    <property type="project" value="TreeGrafter"/>
</dbReference>
<feature type="compositionally biased region" description="Low complexity" evidence="1">
    <location>
        <begin position="449"/>
        <end position="487"/>
    </location>
</feature>
<dbReference type="OrthoDB" id="5563539at2759"/>
<feature type="compositionally biased region" description="Low complexity" evidence="1">
    <location>
        <begin position="331"/>
        <end position="341"/>
    </location>
</feature>